<feature type="transmembrane region" description="Helical" evidence="6">
    <location>
        <begin position="177"/>
        <end position="194"/>
    </location>
</feature>
<feature type="transmembrane region" description="Helical" evidence="6">
    <location>
        <begin position="206"/>
        <end position="226"/>
    </location>
</feature>
<dbReference type="Pfam" id="PF03631">
    <property type="entry name" value="Virul_fac_BrkB"/>
    <property type="match status" value="1"/>
</dbReference>
<keyword evidence="4 6" id="KW-1133">Transmembrane helix</keyword>
<feature type="transmembrane region" description="Helical" evidence="6">
    <location>
        <begin position="238"/>
        <end position="260"/>
    </location>
</feature>
<keyword evidence="5 6" id="KW-0472">Membrane</keyword>
<evidence type="ECO:0000313" key="8">
    <source>
        <dbReference type="Proteomes" id="UP000769156"/>
    </source>
</evidence>
<evidence type="ECO:0000313" key="7">
    <source>
        <dbReference type="EMBL" id="HJF93802.1"/>
    </source>
</evidence>
<organism evidence="7 8">
    <name type="scientific">Lachnoclostridium phocaeense</name>
    <dbReference type="NCBI Taxonomy" id="1871021"/>
    <lineage>
        <taxon>Bacteria</taxon>
        <taxon>Bacillati</taxon>
        <taxon>Bacillota</taxon>
        <taxon>Clostridia</taxon>
        <taxon>Lachnospirales</taxon>
        <taxon>Lachnospiraceae</taxon>
    </lineage>
</organism>
<comment type="subcellular location">
    <subcellularLocation>
        <location evidence="1">Cell membrane</location>
        <topology evidence="1">Multi-pass membrane protein</topology>
    </subcellularLocation>
</comment>
<dbReference type="Proteomes" id="UP000769156">
    <property type="component" value="Unassembled WGS sequence"/>
</dbReference>
<keyword evidence="2" id="KW-1003">Cell membrane</keyword>
<proteinExistence type="predicted"/>
<feature type="transmembrane region" description="Helical" evidence="6">
    <location>
        <begin position="87"/>
        <end position="110"/>
    </location>
</feature>
<evidence type="ECO:0000256" key="5">
    <source>
        <dbReference type="ARBA" id="ARBA00023136"/>
    </source>
</evidence>
<evidence type="ECO:0000256" key="4">
    <source>
        <dbReference type="ARBA" id="ARBA00022989"/>
    </source>
</evidence>
<dbReference type="PIRSF" id="PIRSF035875">
    <property type="entry name" value="RNase_BN"/>
    <property type="match status" value="1"/>
</dbReference>
<protein>
    <submittedName>
        <fullName evidence="7">YihY/virulence factor BrkB family protein</fullName>
    </submittedName>
</protein>
<reference evidence="7" key="2">
    <citation type="submission" date="2021-09" db="EMBL/GenBank/DDBJ databases">
        <authorList>
            <person name="Gilroy R."/>
        </authorList>
    </citation>
    <scope>NUCLEOTIDE SEQUENCE</scope>
    <source>
        <strain evidence="7">ChiSjej5B23-16112</strain>
    </source>
</reference>
<evidence type="ECO:0000256" key="6">
    <source>
        <dbReference type="SAM" id="Phobius"/>
    </source>
</evidence>
<evidence type="ECO:0000256" key="2">
    <source>
        <dbReference type="ARBA" id="ARBA00022475"/>
    </source>
</evidence>
<accession>A0A921I1V6</accession>
<dbReference type="PANTHER" id="PTHR30213:SF0">
    <property type="entry name" value="UPF0761 MEMBRANE PROTEIN YIHY"/>
    <property type="match status" value="1"/>
</dbReference>
<evidence type="ECO:0000256" key="1">
    <source>
        <dbReference type="ARBA" id="ARBA00004651"/>
    </source>
</evidence>
<dbReference type="EMBL" id="DYVY01000057">
    <property type="protein sequence ID" value="HJF93802.1"/>
    <property type="molecule type" value="Genomic_DNA"/>
</dbReference>
<name>A0A921I1V6_9FIRM</name>
<dbReference type="AlphaFoldDB" id="A0A921I1V6"/>
<dbReference type="GO" id="GO:0005886">
    <property type="term" value="C:plasma membrane"/>
    <property type="evidence" value="ECO:0007669"/>
    <property type="project" value="UniProtKB-SubCell"/>
</dbReference>
<gene>
    <name evidence="7" type="ORF">K8V82_03320</name>
</gene>
<dbReference type="NCBIfam" id="TIGR00765">
    <property type="entry name" value="yihY_not_rbn"/>
    <property type="match status" value="1"/>
</dbReference>
<dbReference type="PANTHER" id="PTHR30213">
    <property type="entry name" value="INNER MEMBRANE PROTEIN YHJD"/>
    <property type="match status" value="1"/>
</dbReference>
<sequence length="272" mass="30533">MIKKIFHKAIDVSEEVGKDHVGAYAAQSAYFFMLCMIPIILLLLTLVQFTPVTKADVMTAVVQVFPSSVDSLIVSIVNQVYNQSMGIIPVTALVALWSAGKGVLAMTSGLNCIYGCHETRNYVFLRIRSTIYTVLFIVVILLLLVVSVFGNTLNIFITGHVKFLKPVADWLIERRAVITPVVMMGFSLLIYKFLPNRKDTFRRQIPGSVFTAVAWMVISWVFSVYVDIFRGFSDMYGSLTTIVLIMLWLYCCMYSILLGGELNKLTADKMFS</sequence>
<keyword evidence="3 6" id="KW-0812">Transmembrane</keyword>
<feature type="transmembrane region" description="Helical" evidence="6">
    <location>
        <begin position="29"/>
        <end position="49"/>
    </location>
</feature>
<comment type="caution">
    <text evidence="7">The sequence shown here is derived from an EMBL/GenBank/DDBJ whole genome shotgun (WGS) entry which is preliminary data.</text>
</comment>
<reference evidence="7" key="1">
    <citation type="journal article" date="2021" name="PeerJ">
        <title>Extensive microbial diversity within the chicken gut microbiome revealed by metagenomics and culture.</title>
        <authorList>
            <person name="Gilroy R."/>
            <person name="Ravi A."/>
            <person name="Getino M."/>
            <person name="Pursley I."/>
            <person name="Horton D.L."/>
            <person name="Alikhan N.F."/>
            <person name="Baker D."/>
            <person name="Gharbi K."/>
            <person name="Hall N."/>
            <person name="Watson M."/>
            <person name="Adriaenssens E.M."/>
            <person name="Foster-Nyarko E."/>
            <person name="Jarju S."/>
            <person name="Secka A."/>
            <person name="Antonio M."/>
            <person name="Oren A."/>
            <person name="Chaudhuri R.R."/>
            <person name="La Ragione R."/>
            <person name="Hildebrand F."/>
            <person name="Pallen M.J."/>
        </authorList>
    </citation>
    <scope>NUCLEOTIDE SEQUENCE</scope>
    <source>
        <strain evidence="7">ChiSjej5B23-16112</strain>
    </source>
</reference>
<evidence type="ECO:0000256" key="3">
    <source>
        <dbReference type="ARBA" id="ARBA00022692"/>
    </source>
</evidence>
<feature type="transmembrane region" description="Helical" evidence="6">
    <location>
        <begin position="131"/>
        <end position="157"/>
    </location>
</feature>
<dbReference type="InterPro" id="IPR017039">
    <property type="entry name" value="Virul_fac_BrkB"/>
</dbReference>